<keyword evidence="4" id="KW-1185">Reference proteome</keyword>
<reference evidence="3 4" key="1">
    <citation type="submission" date="2022-04" db="EMBL/GenBank/DDBJ databases">
        <title>Halobacillus sp. isolated from saltern.</title>
        <authorList>
            <person name="Won M."/>
            <person name="Lee C.-M."/>
            <person name="Woen H.-Y."/>
            <person name="Kwon S.-W."/>
        </authorList>
    </citation>
    <scope>NUCLEOTIDE SEQUENCE [LARGE SCALE GENOMIC DNA]</scope>
    <source>
        <strain evidence="3 4">SSBR10-3</strain>
    </source>
</reference>
<evidence type="ECO:0000313" key="3">
    <source>
        <dbReference type="EMBL" id="UOQ43979.1"/>
    </source>
</evidence>
<dbReference type="InterPro" id="IPR011006">
    <property type="entry name" value="CheY-like_superfamily"/>
</dbReference>
<dbReference type="EMBL" id="CP095073">
    <property type="protein sequence ID" value="UOQ43979.1"/>
    <property type="molecule type" value="Genomic_DNA"/>
</dbReference>
<protein>
    <recommendedName>
        <fullName evidence="2">Response regulatory domain-containing protein</fullName>
    </recommendedName>
</protein>
<comment type="caution">
    <text evidence="1">Lacks conserved residue(s) required for the propagation of feature annotation.</text>
</comment>
<gene>
    <name evidence="3" type="ORF">MUN89_19245</name>
</gene>
<evidence type="ECO:0000313" key="4">
    <source>
        <dbReference type="Proteomes" id="UP000831787"/>
    </source>
</evidence>
<dbReference type="Gene3D" id="3.40.50.2300">
    <property type="match status" value="1"/>
</dbReference>
<dbReference type="PROSITE" id="PS50110">
    <property type="entry name" value="RESPONSE_REGULATORY"/>
    <property type="match status" value="1"/>
</dbReference>
<dbReference type="InterPro" id="IPR001789">
    <property type="entry name" value="Sig_transdc_resp-reg_receiver"/>
</dbReference>
<proteinExistence type="predicted"/>
<name>A0ABY4EK21_9BACI</name>
<feature type="domain" description="Response regulatory" evidence="2">
    <location>
        <begin position="3"/>
        <end position="50"/>
    </location>
</feature>
<dbReference type="RefSeq" id="WP_244709569.1">
    <property type="nucleotide sequence ID" value="NZ_CP095073.1"/>
</dbReference>
<dbReference type="Proteomes" id="UP000831787">
    <property type="component" value="Chromosome"/>
</dbReference>
<organism evidence="3 4">
    <name type="scientific">Halobacillus salinarum</name>
    <dbReference type="NCBI Taxonomy" id="2932257"/>
    <lineage>
        <taxon>Bacteria</taxon>
        <taxon>Bacillati</taxon>
        <taxon>Bacillota</taxon>
        <taxon>Bacilli</taxon>
        <taxon>Bacillales</taxon>
        <taxon>Bacillaceae</taxon>
        <taxon>Halobacillus</taxon>
    </lineage>
</organism>
<dbReference type="SUPFAM" id="SSF52172">
    <property type="entry name" value="CheY-like"/>
    <property type="match status" value="1"/>
</dbReference>
<evidence type="ECO:0000259" key="2">
    <source>
        <dbReference type="PROSITE" id="PS50110"/>
    </source>
</evidence>
<sequence>MYKVLLVDDEVNILEGIAAIVDWNSCETELVKKASNGQMAYELIKQNPPI</sequence>
<evidence type="ECO:0000256" key="1">
    <source>
        <dbReference type="PROSITE-ProRule" id="PRU00169"/>
    </source>
</evidence>
<accession>A0ABY4EK21</accession>